<dbReference type="PANTHER" id="PTHR11627">
    <property type="entry name" value="FRUCTOSE-BISPHOSPHATE ALDOLASE"/>
    <property type="match status" value="1"/>
</dbReference>
<dbReference type="EC" id="4.1.2.13" evidence="3"/>
<dbReference type="EMBL" id="BSOO01000033">
    <property type="protein sequence ID" value="GLR48652.1"/>
    <property type="molecule type" value="Genomic_DNA"/>
</dbReference>
<comment type="pathway">
    <text evidence="1">Carbohydrate degradation; glycolysis; D-glyceraldehyde 3-phosphate and glycerone phosphate from D-glucose: step 4/4.</text>
</comment>
<evidence type="ECO:0000256" key="6">
    <source>
        <dbReference type="ARBA" id="ARBA00029799"/>
    </source>
</evidence>
<accession>A0ABQ5ZDG3</accession>
<organism evidence="7 8">
    <name type="scientific">Sphingomonas astaxanthinifaciens DSM 22298</name>
    <dbReference type="NCBI Taxonomy" id="1123267"/>
    <lineage>
        <taxon>Bacteria</taxon>
        <taxon>Pseudomonadati</taxon>
        <taxon>Pseudomonadota</taxon>
        <taxon>Alphaproteobacteria</taxon>
        <taxon>Sphingomonadales</taxon>
        <taxon>Sphingomonadaceae</taxon>
        <taxon>Sphingomonas</taxon>
    </lineage>
</organism>
<dbReference type="Proteomes" id="UP001156703">
    <property type="component" value="Unassembled WGS sequence"/>
</dbReference>
<protein>
    <recommendedName>
        <fullName evidence="3">fructose-bisphosphate aldolase</fullName>
        <ecNumber evidence="3">4.1.2.13</ecNumber>
    </recommendedName>
    <alternativeName>
        <fullName evidence="6">Fructose-bisphosphate aldolase class I</fullName>
    </alternativeName>
</protein>
<keyword evidence="8" id="KW-1185">Reference proteome</keyword>
<dbReference type="InterPro" id="IPR000741">
    <property type="entry name" value="FBA_I"/>
</dbReference>
<dbReference type="InterPro" id="IPR013785">
    <property type="entry name" value="Aldolase_TIM"/>
</dbReference>
<evidence type="ECO:0000313" key="8">
    <source>
        <dbReference type="Proteomes" id="UP001156703"/>
    </source>
</evidence>
<reference evidence="8" key="1">
    <citation type="journal article" date="2019" name="Int. J. Syst. Evol. Microbiol.">
        <title>The Global Catalogue of Microorganisms (GCM) 10K type strain sequencing project: providing services to taxonomists for standard genome sequencing and annotation.</title>
        <authorList>
            <consortium name="The Broad Institute Genomics Platform"/>
            <consortium name="The Broad Institute Genome Sequencing Center for Infectious Disease"/>
            <person name="Wu L."/>
            <person name="Ma J."/>
        </authorList>
    </citation>
    <scope>NUCLEOTIDE SEQUENCE [LARGE SCALE GENOMIC DNA]</scope>
    <source>
        <strain evidence="8">NBRC 102146</strain>
    </source>
</reference>
<name>A0ABQ5ZDG3_9SPHN</name>
<dbReference type="Gene3D" id="3.20.20.70">
    <property type="entry name" value="Aldolase class I"/>
    <property type="match status" value="1"/>
</dbReference>
<comment type="similarity">
    <text evidence="2">Belongs to the class I fructose-bisphosphate aldolase family.</text>
</comment>
<evidence type="ECO:0000313" key="7">
    <source>
        <dbReference type="EMBL" id="GLR48652.1"/>
    </source>
</evidence>
<dbReference type="NCBIfam" id="NF003784">
    <property type="entry name" value="PRK05377.1"/>
    <property type="match status" value="1"/>
</dbReference>
<dbReference type="Pfam" id="PF00274">
    <property type="entry name" value="Glycolytic"/>
    <property type="match status" value="1"/>
</dbReference>
<comment type="caution">
    <text evidence="7">The sequence shown here is derived from an EMBL/GenBank/DDBJ whole genome shotgun (WGS) entry which is preliminary data.</text>
</comment>
<evidence type="ECO:0000256" key="4">
    <source>
        <dbReference type="ARBA" id="ARBA00023152"/>
    </source>
</evidence>
<keyword evidence="5" id="KW-0456">Lyase</keyword>
<proteinExistence type="inferred from homology"/>
<evidence type="ECO:0000256" key="2">
    <source>
        <dbReference type="ARBA" id="ARBA00010387"/>
    </source>
</evidence>
<evidence type="ECO:0000256" key="3">
    <source>
        <dbReference type="ARBA" id="ARBA00013068"/>
    </source>
</evidence>
<gene>
    <name evidence="7" type="ORF">GCM10007925_23710</name>
</gene>
<evidence type="ECO:0000256" key="1">
    <source>
        <dbReference type="ARBA" id="ARBA00004714"/>
    </source>
</evidence>
<sequence>MQKGSRSVMNSQEMRDKIAGGQGFIAALDQSGGSTPKALKGYGIDEDGWSNDEEMFGLIHAMRSRIITSPCFSGEKVIGAILFERTMDGEVDGKPTPQALIERGIVPFIKIDKGLEDEANGVQLMKPIPGLDDLLSRASGLGVFGTKERSVINLANEAGIAEVVGQQFEVASHVLRHGLVPIIEPEVNIKSTDRDACDRLLRDEILRHLDRLAEGTQVMLKLSIPAEAGLFQPLIDHPKVLRVVALSGGFSRQDACAELAKNPGMIASFSRALLSDLRHQQSDDEFDKTLGTAIDEIHAASIA</sequence>
<dbReference type="SUPFAM" id="SSF51569">
    <property type="entry name" value="Aldolase"/>
    <property type="match status" value="1"/>
</dbReference>
<keyword evidence="4" id="KW-0324">Glycolysis</keyword>
<evidence type="ECO:0000256" key="5">
    <source>
        <dbReference type="ARBA" id="ARBA00023239"/>
    </source>
</evidence>